<dbReference type="Pfam" id="PF04479">
    <property type="entry name" value="RTA1"/>
    <property type="match status" value="1"/>
</dbReference>
<name>A0A074WVP8_AURM1</name>
<comment type="subcellular location">
    <subcellularLocation>
        <location evidence="1">Membrane</location>
        <topology evidence="1">Multi-pass membrane protein</topology>
    </subcellularLocation>
</comment>
<evidence type="ECO:0000256" key="3">
    <source>
        <dbReference type="ARBA" id="ARBA00022989"/>
    </source>
</evidence>
<feature type="region of interest" description="Disordered" evidence="5">
    <location>
        <begin position="285"/>
        <end position="316"/>
    </location>
</feature>
<evidence type="ECO:0000313" key="7">
    <source>
        <dbReference type="EMBL" id="KEQ66466.1"/>
    </source>
</evidence>
<dbReference type="HOGENOM" id="CLU_033465_6_1_1"/>
<feature type="transmembrane region" description="Helical" evidence="6">
    <location>
        <begin position="26"/>
        <end position="48"/>
    </location>
</feature>
<keyword evidence="2 6" id="KW-0812">Transmembrane</keyword>
<dbReference type="GO" id="GO:0005886">
    <property type="term" value="C:plasma membrane"/>
    <property type="evidence" value="ECO:0007669"/>
    <property type="project" value="TreeGrafter"/>
</dbReference>
<evidence type="ECO:0000313" key="8">
    <source>
        <dbReference type="Proteomes" id="UP000030672"/>
    </source>
</evidence>
<protein>
    <submittedName>
        <fullName evidence="7">RTA1-domain-containing protein</fullName>
    </submittedName>
</protein>
<sequence>MARGYCTHVTPQCPVSATTYGYRPNLGGDIFFCVVFGLLFLAQLFLGIKARLKGFTFAVSVGCFGESVGYIGRLIMHNNPWSQTGFKIQIVCLILSPSFLAAGIYLTIKHLVIHFGPQYSRLKPNLYTWIFISADAASILVQAAGGGIAAGEQEDLIKIGNSIMVAGICVQVATMFLCGVVAVDFFFRRWRSREAQNNLDDPMTRSTPGFKFYVGASTLAFVTVFIRSVYRIPEMVGGWGNPLMQNENEFLILDGMMVCIAAIALTVAHPGVFFPQIKEHKLFKKEKKSRKEKKAEKKAEREEKAGLELSSSGDSV</sequence>
<feature type="transmembrane region" description="Helical" evidence="6">
    <location>
        <begin position="88"/>
        <end position="108"/>
    </location>
</feature>
<evidence type="ECO:0000256" key="4">
    <source>
        <dbReference type="ARBA" id="ARBA00023136"/>
    </source>
</evidence>
<dbReference type="STRING" id="1043003.A0A074WVP8"/>
<dbReference type="PANTHER" id="PTHR31465:SF8">
    <property type="entry name" value="DOMAIN PROTEIN, PUTATIVE (AFU_ORTHOLOGUE AFUA_6G14140)-RELATED"/>
    <property type="match status" value="1"/>
</dbReference>
<feature type="transmembrane region" description="Helical" evidence="6">
    <location>
        <begin position="163"/>
        <end position="187"/>
    </location>
</feature>
<dbReference type="EMBL" id="KL584825">
    <property type="protein sequence ID" value="KEQ66466.1"/>
    <property type="molecule type" value="Genomic_DNA"/>
</dbReference>
<evidence type="ECO:0000256" key="5">
    <source>
        <dbReference type="SAM" id="MobiDB-lite"/>
    </source>
</evidence>
<dbReference type="GO" id="GO:0000324">
    <property type="term" value="C:fungal-type vacuole"/>
    <property type="evidence" value="ECO:0007669"/>
    <property type="project" value="TreeGrafter"/>
</dbReference>
<keyword evidence="8" id="KW-1185">Reference proteome</keyword>
<reference evidence="7 8" key="1">
    <citation type="journal article" date="2014" name="BMC Genomics">
        <title>Genome sequencing of four Aureobasidium pullulans varieties: biotechnological potential, stress tolerance, and description of new species.</title>
        <authorList>
            <person name="Gostin Ar C."/>
            <person name="Ohm R.A."/>
            <person name="Kogej T."/>
            <person name="Sonjak S."/>
            <person name="Turk M."/>
            <person name="Zajc J."/>
            <person name="Zalar P."/>
            <person name="Grube M."/>
            <person name="Sun H."/>
            <person name="Han J."/>
            <person name="Sharma A."/>
            <person name="Chiniquy J."/>
            <person name="Ngan C.Y."/>
            <person name="Lipzen A."/>
            <person name="Barry K."/>
            <person name="Grigoriev I.V."/>
            <person name="Gunde-Cimerman N."/>
        </authorList>
    </citation>
    <scope>NUCLEOTIDE SEQUENCE [LARGE SCALE GENOMIC DNA]</scope>
    <source>
        <strain evidence="7 8">CBS 110374</strain>
    </source>
</reference>
<evidence type="ECO:0000256" key="6">
    <source>
        <dbReference type="SAM" id="Phobius"/>
    </source>
</evidence>
<feature type="transmembrane region" description="Helical" evidence="6">
    <location>
        <begin position="55"/>
        <end position="76"/>
    </location>
</feature>
<keyword evidence="4 6" id="KW-0472">Membrane</keyword>
<feature type="transmembrane region" description="Helical" evidence="6">
    <location>
        <begin position="250"/>
        <end position="274"/>
    </location>
</feature>
<feature type="transmembrane region" description="Helical" evidence="6">
    <location>
        <begin position="212"/>
        <end position="230"/>
    </location>
</feature>
<dbReference type="InterPro" id="IPR007568">
    <property type="entry name" value="RTA1"/>
</dbReference>
<keyword evidence="3 6" id="KW-1133">Transmembrane helix</keyword>
<dbReference type="PANTHER" id="PTHR31465">
    <property type="entry name" value="PROTEIN RTA1-RELATED"/>
    <property type="match status" value="1"/>
</dbReference>
<organism evidence="7 8">
    <name type="scientific">Aureobasidium melanogenum (strain CBS 110374)</name>
    <name type="common">Aureobasidium pullulans var. melanogenum</name>
    <dbReference type="NCBI Taxonomy" id="1043003"/>
    <lineage>
        <taxon>Eukaryota</taxon>
        <taxon>Fungi</taxon>
        <taxon>Dikarya</taxon>
        <taxon>Ascomycota</taxon>
        <taxon>Pezizomycotina</taxon>
        <taxon>Dothideomycetes</taxon>
        <taxon>Dothideomycetidae</taxon>
        <taxon>Dothideales</taxon>
        <taxon>Saccotheciaceae</taxon>
        <taxon>Aureobasidium</taxon>
    </lineage>
</organism>
<evidence type="ECO:0000256" key="2">
    <source>
        <dbReference type="ARBA" id="ARBA00022692"/>
    </source>
</evidence>
<dbReference type="Proteomes" id="UP000030672">
    <property type="component" value="Unassembled WGS sequence"/>
</dbReference>
<dbReference type="GeneID" id="63919154"/>
<feature type="transmembrane region" description="Helical" evidence="6">
    <location>
        <begin position="129"/>
        <end position="151"/>
    </location>
</feature>
<proteinExistence type="predicted"/>
<evidence type="ECO:0000256" key="1">
    <source>
        <dbReference type="ARBA" id="ARBA00004141"/>
    </source>
</evidence>
<dbReference type="RefSeq" id="XP_040883489.1">
    <property type="nucleotide sequence ID" value="XM_041025781.1"/>
</dbReference>
<accession>A0A074WVP8</accession>
<feature type="compositionally biased region" description="Basic and acidic residues" evidence="5">
    <location>
        <begin position="293"/>
        <end position="306"/>
    </location>
</feature>
<gene>
    <name evidence="7" type="ORF">M437DRAFT_72038</name>
</gene>
<dbReference type="AlphaFoldDB" id="A0A074WVP8"/>